<dbReference type="EMBL" id="JBFOLK010000011">
    <property type="protein sequence ID" value="KAL2476636.1"/>
    <property type="molecule type" value="Genomic_DNA"/>
</dbReference>
<sequence length="791" mass="88777">MRLVSNIKNYVQLLDACIASKSLKQGKTIHQHLLKLSNNDFSTQSLLLDKLTRLYISCNKPQLAERVFNRIPISERRNKTILWNQTIRAYAWDGPFEKAIDLYYEMVDSGVVPTKFTYPFVLKACSALQDVENGVKIHGHVKRLDLGCDVYVCTALVDFYMKCGCLVEAMEVFDRMLERDVVAWNAMISGFSLHGFCWDATRLVSEMQQMGVNPNSSTVVAILPAIGEAGRWRDGKAIHGFCLRRGFDGEEVVGTGLLDVYGKCGWLVYARRIFGALRFKNEITWTAMIGACVTCDATGEGLDLFRKMRVEVGVSSSPVMLATVIRGCAKLNDLNIGRQIYCYTIKLGYLSDLMVSNTLLSMYAKCGSINDAMRFFEEMRVKDSVSYSAIISGSVQNGNAEEALQIFLKMQLSGVEPELATMMGFFPVCSRLAALQHGICGHGYSIVRGFTGDVSICNVLIDMYAKCGKIDISRLVFDKMCERDVVSWNAMIVGYGIHGLGREAISVFHEMLNIGEKPDDITFIALLSACSHSGLVNEGKHWFLSMTQEYNIVPRMDHYFCMVDLLGRAGLLDEARHFISGMPFEPDTHIWTALLAACRIYKNIELAEEVSNRIQSLGPESTGNFVLLFNLYTTAQRWDDAAHIRIKQKDLGFKKSPGCSWLEVNGIVHAFVGGDGSHPESAKINKKLEELLAEMKILGYKPESNFVYQDVEEEEKEKILLHHSEKLAVAFGIISLKPNKPILVTKNLRVCGDCHTALKYITIIIKREITVRDTSRFHHFRNGICSCGEFW</sequence>
<dbReference type="PANTHER" id="PTHR47926:SF536">
    <property type="entry name" value="DYW DOMAIN-CONTAINING PROTEIN"/>
    <property type="match status" value="1"/>
</dbReference>
<evidence type="ECO:0000256" key="3">
    <source>
        <dbReference type="PROSITE-ProRule" id="PRU00708"/>
    </source>
</evidence>
<dbReference type="Proteomes" id="UP001604336">
    <property type="component" value="Unassembled WGS sequence"/>
</dbReference>
<feature type="repeat" description="PPR" evidence="3">
    <location>
        <begin position="149"/>
        <end position="179"/>
    </location>
</feature>
<evidence type="ECO:0000259" key="4">
    <source>
        <dbReference type="Pfam" id="PF14432"/>
    </source>
</evidence>
<comment type="caution">
    <text evidence="5">The sequence shown here is derived from an EMBL/GenBank/DDBJ whole genome shotgun (WGS) entry which is preliminary data.</text>
</comment>
<evidence type="ECO:0000256" key="2">
    <source>
        <dbReference type="ARBA" id="ARBA00022737"/>
    </source>
</evidence>
<evidence type="ECO:0000313" key="6">
    <source>
        <dbReference type="Proteomes" id="UP001604336"/>
    </source>
</evidence>
<dbReference type="FunFam" id="1.25.40.10:FF:000031">
    <property type="entry name" value="Pentatricopeptide repeat-containing protein mitochondrial"/>
    <property type="match status" value="1"/>
</dbReference>
<keyword evidence="2" id="KW-0677">Repeat</keyword>
<feature type="repeat" description="PPR" evidence="3">
    <location>
        <begin position="352"/>
        <end position="382"/>
    </location>
</feature>
<dbReference type="InterPro" id="IPR002885">
    <property type="entry name" value="PPR_rpt"/>
</dbReference>
<dbReference type="FunFam" id="1.25.40.10:FF:000344">
    <property type="entry name" value="Pentatricopeptide repeat-containing protein"/>
    <property type="match status" value="1"/>
</dbReference>
<dbReference type="AlphaFoldDB" id="A0ABD1QNT7"/>
<dbReference type="FunFam" id="1.25.40.10:FF:000366">
    <property type="entry name" value="Pentatricopeptide (PPR) repeat-containing protein"/>
    <property type="match status" value="1"/>
</dbReference>
<dbReference type="Pfam" id="PF20431">
    <property type="entry name" value="E_motif"/>
    <property type="match status" value="1"/>
</dbReference>
<keyword evidence="6" id="KW-1185">Reference proteome</keyword>
<feature type="repeat" description="PPR" evidence="3">
    <location>
        <begin position="180"/>
        <end position="214"/>
    </location>
</feature>
<feature type="repeat" description="PPR" evidence="3">
    <location>
        <begin position="484"/>
        <end position="518"/>
    </location>
</feature>
<dbReference type="GO" id="GO:0016070">
    <property type="term" value="P:RNA metabolic process"/>
    <property type="evidence" value="ECO:0007669"/>
    <property type="project" value="UniProtKB-ARBA"/>
</dbReference>
<dbReference type="Gene3D" id="1.25.40.10">
    <property type="entry name" value="Tetratricopeptide repeat domain"/>
    <property type="match status" value="6"/>
</dbReference>
<evidence type="ECO:0000313" key="5">
    <source>
        <dbReference type="EMBL" id="KAL2476636.1"/>
    </source>
</evidence>
<dbReference type="NCBIfam" id="TIGR00756">
    <property type="entry name" value="PPR"/>
    <property type="match status" value="6"/>
</dbReference>
<name>A0ABD1QNT7_9LAMI</name>
<feature type="repeat" description="PPR" evidence="3">
    <location>
        <begin position="453"/>
        <end position="483"/>
    </location>
</feature>
<dbReference type="Pfam" id="PF13041">
    <property type="entry name" value="PPR_2"/>
    <property type="match status" value="2"/>
</dbReference>
<feature type="domain" description="DYW" evidence="4">
    <location>
        <begin position="699"/>
        <end position="791"/>
    </location>
</feature>
<dbReference type="Pfam" id="PF14432">
    <property type="entry name" value="DYW_deaminase"/>
    <property type="match status" value="1"/>
</dbReference>
<dbReference type="InterPro" id="IPR046848">
    <property type="entry name" value="E_motif"/>
</dbReference>
<evidence type="ECO:0000256" key="1">
    <source>
        <dbReference type="ARBA" id="ARBA00006643"/>
    </source>
</evidence>
<dbReference type="InterPro" id="IPR011990">
    <property type="entry name" value="TPR-like_helical_dom_sf"/>
</dbReference>
<comment type="similarity">
    <text evidence="1">Belongs to the PPR family. PCMP-H subfamily.</text>
</comment>
<dbReference type="PROSITE" id="PS51375">
    <property type="entry name" value="PPR"/>
    <property type="match status" value="7"/>
</dbReference>
<feature type="repeat" description="PPR" evidence="3">
    <location>
        <begin position="79"/>
        <end position="113"/>
    </location>
</feature>
<organism evidence="5 6">
    <name type="scientific">Abeliophyllum distichum</name>
    <dbReference type="NCBI Taxonomy" id="126358"/>
    <lineage>
        <taxon>Eukaryota</taxon>
        <taxon>Viridiplantae</taxon>
        <taxon>Streptophyta</taxon>
        <taxon>Embryophyta</taxon>
        <taxon>Tracheophyta</taxon>
        <taxon>Spermatophyta</taxon>
        <taxon>Magnoliopsida</taxon>
        <taxon>eudicotyledons</taxon>
        <taxon>Gunneridae</taxon>
        <taxon>Pentapetalae</taxon>
        <taxon>asterids</taxon>
        <taxon>lamiids</taxon>
        <taxon>Lamiales</taxon>
        <taxon>Oleaceae</taxon>
        <taxon>Forsythieae</taxon>
        <taxon>Abeliophyllum</taxon>
    </lineage>
</organism>
<proteinExistence type="inferred from homology"/>
<dbReference type="FunFam" id="1.25.40.10:FF:000073">
    <property type="entry name" value="Pentatricopeptide repeat-containing protein chloroplastic"/>
    <property type="match status" value="1"/>
</dbReference>
<feature type="repeat" description="PPR" evidence="3">
    <location>
        <begin position="383"/>
        <end position="417"/>
    </location>
</feature>
<dbReference type="InterPro" id="IPR046960">
    <property type="entry name" value="PPR_At4g14850-like_plant"/>
</dbReference>
<dbReference type="Pfam" id="PF01535">
    <property type="entry name" value="PPR"/>
    <property type="match status" value="5"/>
</dbReference>
<accession>A0ABD1QNT7</accession>
<dbReference type="InterPro" id="IPR032867">
    <property type="entry name" value="DYW_dom"/>
</dbReference>
<protein>
    <submittedName>
        <fullName evidence="5">Pentatricopeptide repeat-containing protein</fullName>
    </submittedName>
</protein>
<dbReference type="PANTHER" id="PTHR47926">
    <property type="entry name" value="PENTATRICOPEPTIDE REPEAT-CONTAINING PROTEIN"/>
    <property type="match status" value="1"/>
</dbReference>
<gene>
    <name evidence="5" type="ORF">Adt_37372</name>
</gene>
<reference evidence="6" key="1">
    <citation type="submission" date="2024-07" db="EMBL/GenBank/DDBJ databases">
        <title>Two chromosome-level genome assemblies of Korean endemic species Abeliophyllum distichum and Forsythia ovata (Oleaceae).</title>
        <authorList>
            <person name="Jang H."/>
        </authorList>
    </citation>
    <scope>NUCLEOTIDE SEQUENCE [LARGE SCALE GENOMIC DNA]</scope>
</reference>